<organism evidence="2 3">
    <name type="scientific">Ensete ventricosum</name>
    <name type="common">Abyssinian banana</name>
    <name type="synonym">Musa ensete</name>
    <dbReference type="NCBI Taxonomy" id="4639"/>
    <lineage>
        <taxon>Eukaryota</taxon>
        <taxon>Viridiplantae</taxon>
        <taxon>Streptophyta</taxon>
        <taxon>Embryophyta</taxon>
        <taxon>Tracheophyta</taxon>
        <taxon>Spermatophyta</taxon>
        <taxon>Magnoliopsida</taxon>
        <taxon>Liliopsida</taxon>
        <taxon>Zingiberales</taxon>
        <taxon>Musaceae</taxon>
        <taxon>Ensete</taxon>
    </lineage>
</organism>
<gene>
    <name evidence="2" type="ORF">B296_00025391</name>
</gene>
<accession>A0A427AC92</accession>
<feature type="region of interest" description="Disordered" evidence="1">
    <location>
        <begin position="1"/>
        <end position="32"/>
    </location>
</feature>
<protein>
    <submittedName>
        <fullName evidence="2">Uncharacterized protein</fullName>
    </submittedName>
</protein>
<evidence type="ECO:0000313" key="3">
    <source>
        <dbReference type="Proteomes" id="UP000287651"/>
    </source>
</evidence>
<evidence type="ECO:0000313" key="2">
    <source>
        <dbReference type="EMBL" id="RRT73843.1"/>
    </source>
</evidence>
<evidence type="ECO:0000256" key="1">
    <source>
        <dbReference type="SAM" id="MobiDB-lite"/>
    </source>
</evidence>
<comment type="caution">
    <text evidence="2">The sequence shown here is derived from an EMBL/GenBank/DDBJ whole genome shotgun (WGS) entry which is preliminary data.</text>
</comment>
<dbReference type="EMBL" id="AMZH03002966">
    <property type="protein sequence ID" value="RRT73843.1"/>
    <property type="molecule type" value="Genomic_DNA"/>
</dbReference>
<proteinExistence type="predicted"/>
<dbReference type="AlphaFoldDB" id="A0A427AC92"/>
<dbReference type="Proteomes" id="UP000287651">
    <property type="component" value="Unassembled WGS sequence"/>
</dbReference>
<reference evidence="2 3" key="1">
    <citation type="journal article" date="2014" name="Agronomy (Basel)">
        <title>A Draft Genome Sequence for Ensete ventricosum, the Drought-Tolerant Tree Against Hunger.</title>
        <authorList>
            <person name="Harrison J."/>
            <person name="Moore K.A."/>
            <person name="Paszkiewicz K."/>
            <person name="Jones T."/>
            <person name="Grant M."/>
            <person name="Ambacheew D."/>
            <person name="Muzemil S."/>
            <person name="Studholme D.J."/>
        </authorList>
    </citation>
    <scope>NUCLEOTIDE SEQUENCE [LARGE SCALE GENOMIC DNA]</scope>
</reference>
<name>A0A427AC92_ENSVE</name>
<sequence length="91" mass="10248">MVDFDPHRHNQAVSAKEEEGEEEIEEKGEPGASKAMRWRLLICGGRRSLDDVAEALQGRKVTVPSMASVYNEYAMKSQFETSIYLQVTDSL</sequence>